<dbReference type="Pfam" id="PF03795">
    <property type="entry name" value="YCII"/>
    <property type="match status" value="1"/>
</dbReference>
<comment type="caution">
    <text evidence="3">The sequence shown here is derived from an EMBL/GenBank/DDBJ whole genome shotgun (WGS) entry which is preliminary data.</text>
</comment>
<dbReference type="PANTHER" id="PTHR35174">
    <property type="entry name" value="BLL7171 PROTEIN-RELATED"/>
    <property type="match status" value="1"/>
</dbReference>
<feature type="domain" description="YCII-related" evidence="2">
    <location>
        <begin position="1"/>
        <end position="108"/>
    </location>
</feature>
<organism evidence="3 4">
    <name type="scientific">Actinoplanes flavus</name>
    <dbReference type="NCBI Taxonomy" id="2820290"/>
    <lineage>
        <taxon>Bacteria</taxon>
        <taxon>Bacillati</taxon>
        <taxon>Actinomycetota</taxon>
        <taxon>Actinomycetes</taxon>
        <taxon>Micromonosporales</taxon>
        <taxon>Micromonosporaceae</taxon>
        <taxon>Actinoplanes</taxon>
    </lineage>
</organism>
<dbReference type="InterPro" id="IPR011008">
    <property type="entry name" value="Dimeric_a/b-barrel"/>
</dbReference>
<reference evidence="3 4" key="1">
    <citation type="submission" date="2021-03" db="EMBL/GenBank/DDBJ databases">
        <title>Actinoplanes flavus sp. nov., a novel actinomycete isolated from Coconut Palm rhizosphere soil.</title>
        <authorList>
            <person name="Luo X."/>
        </authorList>
    </citation>
    <scope>NUCLEOTIDE SEQUENCE [LARGE SCALE GENOMIC DNA]</scope>
    <source>
        <strain evidence="3 4">NEAU-H7</strain>
    </source>
</reference>
<dbReference type="Proteomes" id="UP000679690">
    <property type="component" value="Unassembled WGS sequence"/>
</dbReference>
<dbReference type="RefSeq" id="WP_208473073.1">
    <property type="nucleotide sequence ID" value="NZ_JAGFNS010000046.1"/>
</dbReference>
<dbReference type="Gene3D" id="3.30.70.1060">
    <property type="entry name" value="Dimeric alpha+beta barrel"/>
    <property type="match status" value="1"/>
</dbReference>
<evidence type="ECO:0000259" key="2">
    <source>
        <dbReference type="Pfam" id="PF03795"/>
    </source>
</evidence>
<name>A0ABS3UZ39_9ACTN</name>
<evidence type="ECO:0000313" key="3">
    <source>
        <dbReference type="EMBL" id="MBO3743834.1"/>
    </source>
</evidence>
<protein>
    <submittedName>
        <fullName evidence="3">Transcription initiation protein</fullName>
    </submittedName>
</protein>
<dbReference type="PANTHER" id="PTHR35174:SF3">
    <property type="entry name" value="BLL7171 PROTEIN"/>
    <property type="match status" value="1"/>
</dbReference>
<dbReference type="EMBL" id="JAGFNS010000046">
    <property type="protein sequence ID" value="MBO3743834.1"/>
    <property type="molecule type" value="Genomic_DNA"/>
</dbReference>
<accession>A0ABS3UZ39</accession>
<gene>
    <name evidence="3" type="ORF">J5X75_40685</name>
</gene>
<evidence type="ECO:0000313" key="4">
    <source>
        <dbReference type="Proteomes" id="UP000679690"/>
    </source>
</evidence>
<comment type="similarity">
    <text evidence="1">Belongs to the YciI family.</text>
</comment>
<keyword evidence="4" id="KW-1185">Reference proteome</keyword>
<proteinExistence type="inferred from homology"/>
<evidence type="ECO:0000256" key="1">
    <source>
        <dbReference type="ARBA" id="ARBA00007689"/>
    </source>
</evidence>
<dbReference type="InterPro" id="IPR005545">
    <property type="entry name" value="YCII"/>
</dbReference>
<dbReference type="SUPFAM" id="SSF54909">
    <property type="entry name" value="Dimeric alpha+beta barrel"/>
    <property type="match status" value="1"/>
</dbReference>
<sequence length="111" mass="12387">MKYLMLVCVDPDHVPADDDGAPTIDEWFARVKENHVIGSRTRPGADATTVRVRDRQVLLTDGPYAETKDLMAGFDVIDCADLDEAVAIASQHPMAHHGVIELRPFWPFDQD</sequence>